<feature type="compositionally biased region" description="Basic and acidic residues" evidence="1">
    <location>
        <begin position="214"/>
        <end position="228"/>
    </location>
</feature>
<evidence type="ECO:0000313" key="4">
    <source>
        <dbReference type="Proteomes" id="UP001610706"/>
    </source>
</evidence>
<feature type="compositionally biased region" description="Basic and acidic residues" evidence="1">
    <location>
        <begin position="146"/>
        <end position="163"/>
    </location>
</feature>
<gene>
    <name evidence="3" type="ORF">AB9R89_09440</name>
</gene>
<keyword evidence="3" id="KW-0282">Flagellum</keyword>
<accession>A0ABW7P2H5</accession>
<keyword evidence="3" id="KW-0966">Cell projection</keyword>
<protein>
    <submittedName>
        <fullName evidence="3">Flagellar hook-length control protein FliK</fullName>
    </submittedName>
</protein>
<feature type="compositionally biased region" description="Low complexity" evidence="1">
    <location>
        <begin position="614"/>
        <end position="626"/>
    </location>
</feature>
<feature type="compositionally biased region" description="Polar residues" evidence="1">
    <location>
        <begin position="57"/>
        <end position="66"/>
    </location>
</feature>
<feature type="compositionally biased region" description="Basic and acidic residues" evidence="1">
    <location>
        <begin position="457"/>
        <end position="468"/>
    </location>
</feature>
<sequence>MTTIIPAFVSTVSSANSLLQPKADGEGVNFAELLESAETGAGQQAQAGKLTADEQQDPATSEQGETTSKEADTKAKSDAENSTDKPAGTKAQQHNQSEEELKADMQQGGNSVPVAAMSAVESTKRDPVMADQAEPQQPAPVTDSAPAKDDAPANRDNAQRVDAHITPQAKQERTVAASANGESKKPAVQPNVATEVKHQQPAPVTDSVLAKDSASAKDDAPANRDNAQRGDAQITPQAKQERAVAASANGENKLAAQPNVATEVKPQQSAPVTGSAPAKDDAPVNRDNAQRVDAQVTPHVEQERAVAASANGESKPAAQPNVAVKEPVVKHDEAGINKAGVSVSTDATPAPQQVQQSSVQPVQSVQPSVQQLVTPSSSVPAPEPELDSSTNVVFRQDTVQPQQAATPNWLAQIEHGQRWAKQGNTESKVDMTVAEKSSESLAAQVTEKAAADAGTDGESHDENTSRGEKLAEALAGAVQSGTQPAEKTEVQPLQQTAAITPAARETAAPERAAQPQLERALNLHQATPEQNARQLSQQVQVMVNKELQEADIRLNPSELGGMRIQLKFEQGEVSMQIQAQHAQARDMLEQAMPRLRDMLNQQGIQLGQGQVGSFAGQQQGTAQNGNQGQGATGRENGHNSSSFEQGPNDDETGFTQYSSGKLLHEGGIDFFA</sequence>
<feature type="domain" description="Flagellar hook-length control protein-like C-terminal" evidence="2">
    <location>
        <begin position="537"/>
        <end position="619"/>
    </location>
</feature>
<dbReference type="InterPro" id="IPR038610">
    <property type="entry name" value="FliK-like_C_sf"/>
</dbReference>
<proteinExistence type="predicted"/>
<evidence type="ECO:0000256" key="1">
    <source>
        <dbReference type="SAM" id="MobiDB-lite"/>
    </source>
</evidence>
<feature type="compositionally biased region" description="Basic and acidic residues" evidence="1">
    <location>
        <begin position="67"/>
        <end position="83"/>
    </location>
</feature>
<feature type="compositionally biased region" description="Low complexity" evidence="1">
    <location>
        <begin position="351"/>
        <end position="380"/>
    </location>
</feature>
<dbReference type="CDD" id="cd17470">
    <property type="entry name" value="T3SS_Flik_C"/>
    <property type="match status" value="1"/>
</dbReference>
<evidence type="ECO:0000313" key="3">
    <source>
        <dbReference type="EMBL" id="MFH7565546.1"/>
    </source>
</evidence>
<reference evidence="3 4" key="1">
    <citation type="submission" date="2024-08" db="EMBL/GenBank/DDBJ databases">
        <title>Oceanimonas smirnovii Genome sequencing and assembly.</title>
        <authorList>
            <person name="Tang B."/>
        </authorList>
    </citation>
    <scope>NUCLEOTIDE SEQUENCE [LARGE SCALE GENOMIC DNA]</scope>
    <source>
        <strain evidence="3 4">OS2020-119</strain>
    </source>
</reference>
<keyword evidence="4" id="KW-1185">Reference proteome</keyword>
<evidence type="ECO:0000259" key="2">
    <source>
        <dbReference type="Pfam" id="PF02120"/>
    </source>
</evidence>
<dbReference type="EMBL" id="JBGFTR010000013">
    <property type="protein sequence ID" value="MFH7565546.1"/>
    <property type="molecule type" value="Genomic_DNA"/>
</dbReference>
<dbReference type="RefSeq" id="WP_395545455.1">
    <property type="nucleotide sequence ID" value="NZ_CP166302.1"/>
</dbReference>
<feature type="region of interest" description="Disordered" evidence="1">
    <location>
        <begin position="34"/>
        <end position="388"/>
    </location>
</feature>
<feature type="compositionally biased region" description="Basic and acidic residues" evidence="1">
    <location>
        <begin position="278"/>
        <end position="290"/>
    </location>
</feature>
<feature type="region of interest" description="Disordered" evidence="1">
    <location>
        <begin position="415"/>
        <end position="468"/>
    </location>
</feature>
<name>A0ABW7P2H5_9GAMM</name>
<dbReference type="Proteomes" id="UP001610706">
    <property type="component" value="Unassembled WGS sequence"/>
</dbReference>
<keyword evidence="3" id="KW-0969">Cilium</keyword>
<dbReference type="Gene3D" id="3.30.750.140">
    <property type="match status" value="1"/>
</dbReference>
<dbReference type="PANTHER" id="PTHR37533:SF2">
    <property type="entry name" value="FLAGELLAR HOOK-LENGTH CONTROL PROTEIN"/>
    <property type="match status" value="1"/>
</dbReference>
<dbReference type="InterPro" id="IPR052563">
    <property type="entry name" value="FliK"/>
</dbReference>
<dbReference type="InterPro" id="IPR021136">
    <property type="entry name" value="Flagellar_hook_control-like_C"/>
</dbReference>
<feature type="region of interest" description="Disordered" evidence="1">
    <location>
        <begin position="614"/>
        <end position="660"/>
    </location>
</feature>
<organism evidence="3 4">
    <name type="scientific">Oceanimonas smirnovii</name>
    <dbReference type="NCBI Taxonomy" id="264574"/>
    <lineage>
        <taxon>Bacteria</taxon>
        <taxon>Pseudomonadati</taxon>
        <taxon>Pseudomonadota</taxon>
        <taxon>Gammaproteobacteria</taxon>
        <taxon>Aeromonadales</taxon>
        <taxon>Aeromonadaceae</taxon>
        <taxon>Oceanimonas</taxon>
    </lineage>
</organism>
<dbReference type="PANTHER" id="PTHR37533">
    <property type="entry name" value="FLAGELLAR HOOK-LENGTH CONTROL PROTEIN"/>
    <property type="match status" value="1"/>
</dbReference>
<dbReference type="Pfam" id="PF02120">
    <property type="entry name" value="Flg_hook"/>
    <property type="match status" value="1"/>
</dbReference>
<comment type="caution">
    <text evidence="3">The sequence shown here is derived from an EMBL/GenBank/DDBJ whole genome shotgun (WGS) entry which is preliminary data.</text>
</comment>